<proteinExistence type="inferred from homology"/>
<dbReference type="PANTHER" id="PTHR30620">
    <property type="entry name" value="PERIPLASMIC BETA-GLUCOSIDASE-RELATED"/>
    <property type="match status" value="1"/>
</dbReference>
<dbReference type="InterPro" id="IPR026891">
    <property type="entry name" value="Fn3-like"/>
</dbReference>
<evidence type="ECO:0000256" key="2">
    <source>
        <dbReference type="ARBA" id="ARBA00005336"/>
    </source>
</evidence>
<evidence type="ECO:0000256" key="3">
    <source>
        <dbReference type="ARBA" id="ARBA00012744"/>
    </source>
</evidence>
<comment type="caution">
    <text evidence="9">The sequence shown here is derived from an EMBL/GenBank/DDBJ whole genome shotgun (WGS) entry which is preliminary data.</text>
</comment>
<feature type="region of interest" description="Disordered" evidence="7">
    <location>
        <begin position="564"/>
        <end position="590"/>
    </location>
</feature>
<evidence type="ECO:0000256" key="4">
    <source>
        <dbReference type="ARBA" id="ARBA00022729"/>
    </source>
</evidence>
<keyword evidence="5" id="KW-0378">Hydrolase</keyword>
<dbReference type="PANTHER" id="PTHR30620:SF16">
    <property type="entry name" value="LYSOSOMAL BETA GLUCOSIDASE"/>
    <property type="match status" value="1"/>
</dbReference>
<evidence type="ECO:0000313" key="9">
    <source>
        <dbReference type="EMBL" id="PWD49977.1"/>
    </source>
</evidence>
<evidence type="ECO:0000256" key="6">
    <source>
        <dbReference type="ARBA" id="ARBA00023295"/>
    </source>
</evidence>
<keyword evidence="10" id="KW-1185">Reference proteome</keyword>
<reference evidence="9 10" key="1">
    <citation type="submission" date="2018-03" db="EMBL/GenBank/DDBJ databases">
        <title>Genome assembly of novel Miniimonas species PCH200.</title>
        <authorList>
            <person name="Thakur V."/>
            <person name="Kumar V."/>
            <person name="Singh D."/>
        </authorList>
    </citation>
    <scope>NUCLEOTIDE SEQUENCE [LARGE SCALE GENOMIC DNA]</scope>
    <source>
        <strain evidence="9 10">PCH200</strain>
    </source>
</reference>
<comment type="catalytic activity">
    <reaction evidence="1">
        <text>Hydrolysis of terminal, non-reducing beta-D-glucosyl residues with release of beta-D-glucose.</text>
        <dbReference type="EC" id="3.2.1.21"/>
    </reaction>
</comment>
<gene>
    <name evidence="9" type="ORF">C8046_04070</name>
</gene>
<dbReference type="InterPro" id="IPR036881">
    <property type="entry name" value="Glyco_hydro_3_C_sf"/>
</dbReference>
<dbReference type="GO" id="GO:0008422">
    <property type="term" value="F:beta-glucosidase activity"/>
    <property type="evidence" value="ECO:0007669"/>
    <property type="project" value="UniProtKB-EC"/>
</dbReference>
<dbReference type="InterPro" id="IPR002772">
    <property type="entry name" value="Glyco_hydro_3_C"/>
</dbReference>
<dbReference type="InterPro" id="IPR051915">
    <property type="entry name" value="Cellulose_Degrad_GH3"/>
</dbReference>
<dbReference type="Gene3D" id="2.60.40.10">
    <property type="entry name" value="Immunoglobulins"/>
    <property type="match status" value="1"/>
</dbReference>
<evidence type="ECO:0000313" key="10">
    <source>
        <dbReference type="Proteomes" id="UP000245166"/>
    </source>
</evidence>
<dbReference type="EC" id="3.2.1.21" evidence="3"/>
<evidence type="ECO:0000256" key="5">
    <source>
        <dbReference type="ARBA" id="ARBA00022801"/>
    </source>
</evidence>
<dbReference type="SUPFAM" id="SSF51445">
    <property type="entry name" value="(Trans)glycosidases"/>
    <property type="match status" value="1"/>
</dbReference>
<dbReference type="RefSeq" id="WP_109228361.1">
    <property type="nucleotide sequence ID" value="NZ_PYHR01000002.1"/>
</dbReference>
<dbReference type="SUPFAM" id="SSF52279">
    <property type="entry name" value="Beta-D-glucan exohydrolase, C-terminal domain"/>
    <property type="match status" value="1"/>
</dbReference>
<evidence type="ECO:0000259" key="8">
    <source>
        <dbReference type="SMART" id="SM01217"/>
    </source>
</evidence>
<dbReference type="PRINTS" id="PR00133">
    <property type="entry name" value="GLHYDRLASE3"/>
</dbReference>
<dbReference type="AlphaFoldDB" id="A0A2U1ZSL6"/>
<evidence type="ECO:0000256" key="7">
    <source>
        <dbReference type="SAM" id="MobiDB-lite"/>
    </source>
</evidence>
<dbReference type="Pfam" id="PF14310">
    <property type="entry name" value="Fn3-like"/>
    <property type="match status" value="1"/>
</dbReference>
<organism evidence="9 10">
    <name type="scientific">Serinibacter arcticus</name>
    <dbReference type="NCBI Taxonomy" id="1655435"/>
    <lineage>
        <taxon>Bacteria</taxon>
        <taxon>Bacillati</taxon>
        <taxon>Actinomycetota</taxon>
        <taxon>Actinomycetes</taxon>
        <taxon>Micrococcales</taxon>
        <taxon>Beutenbergiaceae</taxon>
        <taxon>Serinibacter</taxon>
    </lineage>
</organism>
<accession>A0A2U1ZSL6</accession>
<protein>
    <recommendedName>
        <fullName evidence="3">beta-glucosidase</fullName>
        <ecNumber evidence="3">3.2.1.21</ecNumber>
    </recommendedName>
</protein>
<name>A0A2U1ZSL6_9MICO</name>
<comment type="similarity">
    <text evidence="2">Belongs to the glycosyl hydrolase 3 family.</text>
</comment>
<dbReference type="Gene3D" id="3.20.20.300">
    <property type="entry name" value="Glycoside hydrolase, family 3, N-terminal domain"/>
    <property type="match status" value="1"/>
</dbReference>
<dbReference type="Proteomes" id="UP000245166">
    <property type="component" value="Unassembled WGS sequence"/>
</dbReference>
<keyword evidence="4" id="KW-0732">Signal</keyword>
<dbReference type="InterPro" id="IPR013783">
    <property type="entry name" value="Ig-like_fold"/>
</dbReference>
<dbReference type="SMART" id="SM01217">
    <property type="entry name" value="Fn3_like"/>
    <property type="match status" value="1"/>
</dbReference>
<dbReference type="InterPro" id="IPR017853">
    <property type="entry name" value="GH"/>
</dbReference>
<dbReference type="Pfam" id="PF00933">
    <property type="entry name" value="Glyco_hydro_3"/>
    <property type="match status" value="1"/>
</dbReference>
<dbReference type="OrthoDB" id="3187421at2"/>
<evidence type="ECO:0000256" key="1">
    <source>
        <dbReference type="ARBA" id="ARBA00000448"/>
    </source>
</evidence>
<dbReference type="GO" id="GO:0009251">
    <property type="term" value="P:glucan catabolic process"/>
    <property type="evidence" value="ECO:0007669"/>
    <property type="project" value="TreeGrafter"/>
</dbReference>
<dbReference type="InterPro" id="IPR036962">
    <property type="entry name" value="Glyco_hydro_3_N_sf"/>
</dbReference>
<keyword evidence="6" id="KW-0326">Glycosidase</keyword>
<dbReference type="EMBL" id="PYHR01000002">
    <property type="protein sequence ID" value="PWD49977.1"/>
    <property type="molecule type" value="Genomic_DNA"/>
</dbReference>
<sequence>MALPHPRPWTDPTLAVEDRVSALLAEMTLAELVGQLHQPANVDHDRDAELLAAGGIGSTLHASGATAGNVRDDGVSRDRVDDLQRAAIGASRLGIPLLIARDVIHGHRTVFPIPLGLAASFDEELAFAVAERAALEAAADGITWTFAPMVDLVEDARWGRVAESIGEAPLLTSRLGAAMVRGFQASRRLTACAKHYVGYGLSRGGRDYATADVGETTLRNQHLRPFRAAVEAGVGTVMAAFCDVDGIPMHSHRHLLRAVLKDEWGFDGVVVADWNGIGELVEHGVAADLRDAARQAIEAGVDVDMVSGAYSAHLAELVEEGVVERALVEDAARRVLRLKIRLGLLDPGCAALPGGGDLAGSRGLGLDRELARRAATGAIVVLKDDGVLPVRPSADDLPVLLTGAFATERAALMGTWVLDGHADDVVAVAPAVRTALAATVGSAVADRLVVDPGGFPDRSLRRAREAGTTIALVGEHSWRSGEDSAVSDIGLPPGQLEQLRALAGVAERLVVVVLAGRPLALGEVLALADAVVLAWHPGTEAGTAIADVLVGGVAAGGRLPMSLPRSSGHLPLSHAERPSGRPLPDGPRGGRYIDSPAAPVLPFGAGTSRLTYGPLRTTTAGVPVDGGTVEVSLTVTNDGADDVREPVLLMMRDEVAEVTRPLRELVDVAIVEVAAGASAEVRFALPTTAFGYHGRDHTFRVDPGRVVLTAGWGRPEASSVPITLT</sequence>
<feature type="domain" description="Fibronectin type III-like" evidence="8">
    <location>
        <begin position="645"/>
        <end position="714"/>
    </location>
</feature>
<dbReference type="Gene3D" id="3.40.50.1700">
    <property type="entry name" value="Glycoside hydrolase family 3 C-terminal domain"/>
    <property type="match status" value="1"/>
</dbReference>
<dbReference type="Pfam" id="PF01915">
    <property type="entry name" value="Glyco_hydro_3_C"/>
    <property type="match status" value="1"/>
</dbReference>
<dbReference type="InterPro" id="IPR001764">
    <property type="entry name" value="Glyco_hydro_3_N"/>
</dbReference>